<dbReference type="RefSeq" id="WP_128237522.1">
    <property type="nucleotide sequence ID" value="NZ_SAUX01000013.1"/>
</dbReference>
<protein>
    <submittedName>
        <fullName evidence="3">DUF3850 domain-containing protein</fullName>
    </submittedName>
</protein>
<evidence type="ECO:0000313" key="3">
    <source>
        <dbReference type="EMBL" id="RWR28803.1"/>
    </source>
</evidence>
<evidence type="ECO:0000313" key="4">
    <source>
        <dbReference type="Proteomes" id="UP000285295"/>
    </source>
</evidence>
<dbReference type="EMBL" id="SAUX01000013">
    <property type="protein sequence ID" value="RWR28803.1"/>
    <property type="molecule type" value="Genomic_DNA"/>
</dbReference>
<comment type="caution">
    <text evidence="3">The sequence shown here is derived from an EMBL/GenBank/DDBJ whole genome shotgun (WGS) entry which is preliminary data.</text>
</comment>
<dbReference type="AlphaFoldDB" id="A0A443K7Z5"/>
<dbReference type="OrthoDB" id="8456016at2"/>
<accession>A0A443K7Z5</accession>
<name>A0A443K7Z5_9RHOB</name>
<reference evidence="3 4" key="2">
    <citation type="submission" date="2019-01" db="EMBL/GenBank/DDBJ databases">
        <authorList>
            <person name="Li Y."/>
        </authorList>
    </citation>
    <scope>NUCLEOTIDE SEQUENCE [LARGE SCALE GENOMIC DNA]</scope>
    <source>
        <strain evidence="3 4">D19-10-3-21</strain>
    </source>
</reference>
<dbReference type="Pfam" id="PF12961">
    <property type="entry name" value="DUF3850"/>
    <property type="match status" value="1"/>
</dbReference>
<feature type="domain" description="DUF3850" evidence="2">
    <location>
        <begin position="4"/>
        <end position="69"/>
    </location>
</feature>
<evidence type="ECO:0000259" key="2">
    <source>
        <dbReference type="Pfam" id="PF12961"/>
    </source>
</evidence>
<organism evidence="3 4">
    <name type="scientific">Paenirhodobacter populi</name>
    <dbReference type="NCBI Taxonomy" id="2306993"/>
    <lineage>
        <taxon>Bacteria</taxon>
        <taxon>Pseudomonadati</taxon>
        <taxon>Pseudomonadota</taxon>
        <taxon>Alphaproteobacteria</taxon>
        <taxon>Rhodobacterales</taxon>
        <taxon>Rhodobacter group</taxon>
        <taxon>Paenirhodobacter</taxon>
    </lineage>
</organism>
<feature type="region of interest" description="Disordered" evidence="1">
    <location>
        <begin position="1"/>
        <end position="22"/>
    </location>
</feature>
<dbReference type="Gene3D" id="2.30.130.30">
    <property type="entry name" value="Hypothetical protein"/>
    <property type="match status" value="1"/>
</dbReference>
<proteinExistence type="predicted"/>
<reference evidence="3 4" key="1">
    <citation type="submission" date="2019-01" db="EMBL/GenBank/DDBJ databases">
        <title>Sinorhodobacter populi sp. nov. isolated from the symptomatic bark tissue of Populus euramericana canker.</title>
        <authorList>
            <person name="Xu G."/>
        </authorList>
    </citation>
    <scope>NUCLEOTIDE SEQUENCE [LARGE SCALE GENOMIC DNA]</scope>
    <source>
        <strain evidence="3 4">D19-10-3-21</strain>
    </source>
</reference>
<dbReference type="InterPro" id="IPR039440">
    <property type="entry name" value="DUF3850"/>
</dbReference>
<gene>
    <name evidence="3" type="ORF">D2T31_11865</name>
</gene>
<sequence length="402" mass="43001">MTSHDLKIDPAPLDDLLSGDKTGEVRRDDRGFAVGDTVRLTCADGREAERRITHIQRGYGLPDGICVLSYAHQVGAEDACPSCGGTGHYGDAARRAFDGPDGDLVSREAAARLVDAECARILSKQDGIIPAVDTNLRMIASVLPDIAAAILALPAVEQGNAEVDRLTAELDSMCQALHAEGDLHLATKAEVAALRDKVQTLGTEGHAYRAGKLAGAEIRRAERDALRAQVEAMRVTVKSLVWEGPDENGDFHADHAFGSYEVYRAVSGLWLSRDGVYSGRYQTSDLAKAAAQADYDARIRAALSTPAAAAPQEWKTIETAPKDGRMVCLLVDYTDGAAPLDDAEIAATIGFNSLDDTGEDEWHLVGWSWSQDCFTDGQGTVIGWTDFSPPALPLPNADKGEV</sequence>
<evidence type="ECO:0000256" key="1">
    <source>
        <dbReference type="SAM" id="MobiDB-lite"/>
    </source>
</evidence>
<dbReference type="Proteomes" id="UP000285295">
    <property type="component" value="Unassembled WGS sequence"/>
</dbReference>